<dbReference type="EMBL" id="GBHO01024474">
    <property type="protein sequence ID" value="JAG19130.1"/>
    <property type="molecule type" value="Transcribed_RNA"/>
</dbReference>
<evidence type="ECO:0000313" key="12">
    <source>
        <dbReference type="EMBL" id="JAG19128.1"/>
    </source>
</evidence>
<protein>
    <submittedName>
        <fullName evidence="13">Solute carrier family 2, facilitated glucose transporter member 1</fullName>
    </submittedName>
</protein>
<feature type="transmembrane region" description="Helical" evidence="8">
    <location>
        <begin position="463"/>
        <end position="481"/>
    </location>
</feature>
<name>A0A0A9XPY7_LYGHE</name>
<organism evidence="13">
    <name type="scientific">Lygus hesperus</name>
    <name type="common">Western plant bug</name>
    <dbReference type="NCBI Taxonomy" id="30085"/>
    <lineage>
        <taxon>Eukaryota</taxon>
        <taxon>Metazoa</taxon>
        <taxon>Ecdysozoa</taxon>
        <taxon>Arthropoda</taxon>
        <taxon>Hexapoda</taxon>
        <taxon>Insecta</taxon>
        <taxon>Pterygota</taxon>
        <taxon>Neoptera</taxon>
        <taxon>Paraneoptera</taxon>
        <taxon>Hemiptera</taxon>
        <taxon>Heteroptera</taxon>
        <taxon>Panheteroptera</taxon>
        <taxon>Cimicomorpha</taxon>
        <taxon>Miridae</taxon>
        <taxon>Mirini</taxon>
        <taxon>Lygus</taxon>
    </lineage>
</organism>
<dbReference type="InterPro" id="IPR020846">
    <property type="entry name" value="MFS_dom"/>
</dbReference>
<dbReference type="PRINTS" id="PR00171">
    <property type="entry name" value="SUGRTRNSPORT"/>
</dbReference>
<dbReference type="PROSITE" id="PS50850">
    <property type="entry name" value="MFS"/>
    <property type="match status" value="1"/>
</dbReference>
<dbReference type="EMBL" id="GBHO01024481">
    <property type="protein sequence ID" value="JAG19123.1"/>
    <property type="molecule type" value="Transcribed_RNA"/>
</dbReference>
<accession>A0A0A9XPY7</accession>
<dbReference type="EMBL" id="GDHC01004839">
    <property type="protein sequence ID" value="JAQ13790.1"/>
    <property type="molecule type" value="Transcribed_RNA"/>
</dbReference>
<dbReference type="EMBL" id="GBHO01024476">
    <property type="protein sequence ID" value="JAG19128.1"/>
    <property type="molecule type" value="Transcribed_RNA"/>
</dbReference>
<comment type="similarity">
    <text evidence="7">Belongs to the major facilitator superfamily. Sugar transporter (TC 2.A.1.1) family.</text>
</comment>
<evidence type="ECO:0000256" key="8">
    <source>
        <dbReference type="SAM" id="Phobius"/>
    </source>
</evidence>
<keyword evidence="4 8" id="KW-0812">Transmembrane</keyword>
<evidence type="ECO:0000256" key="1">
    <source>
        <dbReference type="ARBA" id="ARBA00004651"/>
    </source>
</evidence>
<dbReference type="GO" id="GO:0005886">
    <property type="term" value="C:plasma membrane"/>
    <property type="evidence" value="ECO:0007669"/>
    <property type="project" value="UniProtKB-SubCell"/>
</dbReference>
<reference evidence="14" key="3">
    <citation type="journal article" date="2016" name="Gigascience">
        <title>De novo construction of an expanded transcriptome assembly for the western tarnished plant bug, Lygus hesperus.</title>
        <authorList>
            <person name="Tassone E.E."/>
            <person name="Geib S.M."/>
            <person name="Hall B."/>
            <person name="Fabrick J.A."/>
            <person name="Brent C.S."/>
            <person name="Hull J.J."/>
        </authorList>
    </citation>
    <scope>NUCLEOTIDE SEQUENCE</scope>
</reference>
<evidence type="ECO:0000256" key="3">
    <source>
        <dbReference type="ARBA" id="ARBA00022475"/>
    </source>
</evidence>
<dbReference type="SUPFAM" id="SSF103473">
    <property type="entry name" value="MFS general substrate transporter"/>
    <property type="match status" value="1"/>
</dbReference>
<evidence type="ECO:0000313" key="15">
    <source>
        <dbReference type="EMBL" id="JAQ13790.1"/>
    </source>
</evidence>
<dbReference type="NCBIfam" id="TIGR00879">
    <property type="entry name" value="SP"/>
    <property type="match status" value="1"/>
</dbReference>
<proteinExistence type="inferred from homology"/>
<dbReference type="GO" id="GO:0005353">
    <property type="term" value="F:fructose transmembrane transporter activity"/>
    <property type="evidence" value="ECO:0007669"/>
    <property type="project" value="UniProtKB-ARBA"/>
</dbReference>
<evidence type="ECO:0000313" key="11">
    <source>
        <dbReference type="EMBL" id="JAG19123.1"/>
    </source>
</evidence>
<dbReference type="InterPro" id="IPR005828">
    <property type="entry name" value="MFS_sugar_transport-like"/>
</dbReference>
<dbReference type="PANTHER" id="PTHR23503:SF127">
    <property type="entry name" value="FI08437P-RELATED"/>
    <property type="match status" value="1"/>
</dbReference>
<comment type="subcellular location">
    <subcellularLocation>
        <location evidence="1">Cell membrane</location>
        <topology evidence="1">Multi-pass membrane protein</topology>
    </subcellularLocation>
</comment>
<dbReference type="PANTHER" id="PTHR23503">
    <property type="entry name" value="SOLUTE CARRIER FAMILY 2"/>
    <property type="match status" value="1"/>
</dbReference>
<keyword evidence="6 8" id="KW-0472">Membrane</keyword>
<keyword evidence="2 7" id="KW-0813">Transport</keyword>
<feature type="transmembrane region" description="Helical" evidence="8">
    <location>
        <begin position="92"/>
        <end position="116"/>
    </location>
</feature>
<evidence type="ECO:0000313" key="14">
    <source>
        <dbReference type="EMBL" id="JAQ13204.1"/>
    </source>
</evidence>
<feature type="transmembrane region" description="Helical" evidence="8">
    <location>
        <begin position="215"/>
        <end position="237"/>
    </location>
</feature>
<evidence type="ECO:0000256" key="6">
    <source>
        <dbReference type="ARBA" id="ARBA00023136"/>
    </source>
</evidence>
<evidence type="ECO:0000256" key="2">
    <source>
        <dbReference type="ARBA" id="ARBA00022448"/>
    </source>
</evidence>
<keyword evidence="3" id="KW-1003">Cell membrane</keyword>
<feature type="transmembrane region" description="Helical" evidence="8">
    <location>
        <begin position="367"/>
        <end position="389"/>
    </location>
</feature>
<dbReference type="InterPro" id="IPR045263">
    <property type="entry name" value="GLUT"/>
</dbReference>
<feature type="transmembrane region" description="Helical" evidence="8">
    <location>
        <begin position="148"/>
        <end position="173"/>
    </location>
</feature>
<dbReference type="InterPro" id="IPR003663">
    <property type="entry name" value="Sugar/inositol_transpt"/>
</dbReference>
<reference evidence="13" key="2">
    <citation type="submission" date="2014-07" db="EMBL/GenBank/DDBJ databases">
        <authorList>
            <person name="Hull J."/>
        </authorList>
    </citation>
    <scope>NUCLEOTIDE SEQUENCE</scope>
</reference>
<feature type="transmembrane region" description="Helical" evidence="8">
    <location>
        <begin position="300"/>
        <end position="323"/>
    </location>
</feature>
<feature type="transmembrane region" description="Helical" evidence="8">
    <location>
        <begin position="185"/>
        <end position="209"/>
    </location>
</feature>
<sequence>MGVDKEHLYTVSRPGSTEYIDSKPTGKPPVVVNVGWTWRLALACMSTSIGAAIPIGWQLGVVNTPAAIIQRWCNETVAERYDIHLSESGLNVLWSGIVSILLVGGMTGSLTGALVANKIGRRGTMVLGEIGYLIAGALFFAAKPLKSIEFMFIARLIIGLCSGLITAVMPMYLTELAPMTLQGAVGVLCPLGLTSGVFFAQVAGLHALLGTEENWNILMSFFVILVLPSLATLPWMCESPKYLDSVKKDRMRAIKELCKLRNLPQEIVIHELEDFTSKDTTAPTEKWSVLRLLGSRELRLNLALVCALQAGQQLSGINAVFFYSTSIFESAGLSNQNAQYASLGASCLNLVWSVIMIPVVNHHSRRFLAILSTFTATVWLISLTIFILYMKTVSFFSYMSVVGVLGYVVSYGIGLGPIPYFIGTELFDVGPRSSAMALGSVCNWSGNFIVGMSFLVIQNLIGAYSFLIFAASTGLLTLFLYKCLHETNAKVLAERSPSRG</sequence>
<keyword evidence="5 8" id="KW-1133">Transmembrane helix</keyword>
<feature type="domain" description="Major facilitator superfamily (MFS) profile" evidence="9">
    <location>
        <begin position="44"/>
        <end position="488"/>
    </location>
</feature>
<evidence type="ECO:0000259" key="9">
    <source>
        <dbReference type="PROSITE" id="PS50850"/>
    </source>
</evidence>
<dbReference type="FunFam" id="1.20.1250.20:FF:001511">
    <property type="entry name" value="Solute carrier family 2, facilitated glucose transporter member 5"/>
    <property type="match status" value="1"/>
</dbReference>
<dbReference type="AlphaFoldDB" id="A0A0A9XPY7"/>
<dbReference type="GO" id="GO:1990539">
    <property type="term" value="P:fructose import across plasma membrane"/>
    <property type="evidence" value="ECO:0007669"/>
    <property type="project" value="UniProtKB-ARBA"/>
</dbReference>
<evidence type="ECO:0000256" key="4">
    <source>
        <dbReference type="ARBA" id="ARBA00022692"/>
    </source>
</evidence>
<evidence type="ECO:0000313" key="13">
    <source>
        <dbReference type="EMBL" id="JAG19130.1"/>
    </source>
</evidence>
<evidence type="ECO:0000256" key="7">
    <source>
        <dbReference type="RuleBase" id="RU003346"/>
    </source>
</evidence>
<keyword evidence="13" id="KW-0762">Sugar transport</keyword>
<feature type="transmembrane region" description="Helical" evidence="8">
    <location>
        <begin position="435"/>
        <end position="457"/>
    </location>
</feature>
<dbReference type="Pfam" id="PF00083">
    <property type="entry name" value="Sugar_tr"/>
    <property type="match status" value="1"/>
</dbReference>
<reference evidence="13" key="1">
    <citation type="journal article" date="2014" name="PLoS ONE">
        <title>Transcriptome-Based Identification of ABC Transporters in the Western Tarnished Plant Bug Lygus hesperus.</title>
        <authorList>
            <person name="Hull J.J."/>
            <person name="Chaney K."/>
            <person name="Geib S.M."/>
            <person name="Fabrick J.A."/>
            <person name="Brent C.S."/>
            <person name="Walsh D."/>
            <person name="Lavine L.C."/>
        </authorList>
    </citation>
    <scope>NUCLEOTIDE SEQUENCE</scope>
</reference>
<gene>
    <name evidence="13" type="primary">SLC2A1_28</name>
    <name evidence="11" type="synonym">SLC2A1_27</name>
    <name evidence="12" type="synonym">SLC2A1_29</name>
    <name evidence="10" type="synonym">SLC2A1_30</name>
    <name evidence="15" type="synonym">SLC2A1_5</name>
    <name evidence="14" type="synonym">SLC2A1_9</name>
    <name evidence="11" type="ORF">CM83_57972</name>
    <name evidence="13" type="ORF">CM83_57974</name>
    <name evidence="12" type="ORF">CM83_57976</name>
    <name evidence="10" type="ORF">CM83_57978</name>
    <name evidence="15" type="ORF">g.75934</name>
    <name evidence="14" type="ORF">g.75937</name>
</gene>
<feature type="transmembrane region" description="Helical" evidence="8">
    <location>
        <begin position="343"/>
        <end position="360"/>
    </location>
</feature>
<dbReference type="InterPro" id="IPR036259">
    <property type="entry name" value="MFS_trans_sf"/>
</dbReference>
<dbReference type="EMBL" id="GDHC01005425">
    <property type="protein sequence ID" value="JAQ13204.1"/>
    <property type="molecule type" value="Transcribed_RNA"/>
</dbReference>
<dbReference type="EMBL" id="GBHO01024486">
    <property type="protein sequence ID" value="JAG19118.1"/>
    <property type="molecule type" value="Transcribed_RNA"/>
</dbReference>
<feature type="transmembrane region" description="Helical" evidence="8">
    <location>
        <begin position="123"/>
        <end position="142"/>
    </location>
</feature>
<dbReference type="Gene3D" id="1.20.1250.20">
    <property type="entry name" value="MFS general substrate transporter like domains"/>
    <property type="match status" value="1"/>
</dbReference>
<evidence type="ECO:0000256" key="5">
    <source>
        <dbReference type="ARBA" id="ARBA00022989"/>
    </source>
</evidence>
<feature type="transmembrane region" description="Helical" evidence="8">
    <location>
        <begin position="395"/>
        <end position="423"/>
    </location>
</feature>
<evidence type="ECO:0000313" key="10">
    <source>
        <dbReference type="EMBL" id="JAG19118.1"/>
    </source>
</evidence>